<comment type="caution">
    <text evidence="2">The sequence shown here is derived from an EMBL/GenBank/DDBJ whole genome shotgun (WGS) entry which is preliminary data.</text>
</comment>
<reference evidence="2 3" key="1">
    <citation type="journal article" date="2019" name="Sci. Rep.">
        <title>Orb-weaving spider Araneus ventricosus genome elucidates the spidroin gene catalogue.</title>
        <authorList>
            <person name="Kono N."/>
            <person name="Nakamura H."/>
            <person name="Ohtoshi R."/>
            <person name="Moran D.A.P."/>
            <person name="Shinohara A."/>
            <person name="Yoshida Y."/>
            <person name="Fujiwara M."/>
            <person name="Mori M."/>
            <person name="Tomita M."/>
            <person name="Arakawa K."/>
        </authorList>
    </citation>
    <scope>NUCLEOTIDE SEQUENCE [LARGE SCALE GENOMIC DNA]</scope>
</reference>
<organism evidence="2 3">
    <name type="scientific">Araneus ventricosus</name>
    <name type="common">Orbweaver spider</name>
    <name type="synonym">Epeira ventricosa</name>
    <dbReference type="NCBI Taxonomy" id="182803"/>
    <lineage>
        <taxon>Eukaryota</taxon>
        <taxon>Metazoa</taxon>
        <taxon>Ecdysozoa</taxon>
        <taxon>Arthropoda</taxon>
        <taxon>Chelicerata</taxon>
        <taxon>Arachnida</taxon>
        <taxon>Araneae</taxon>
        <taxon>Araneomorphae</taxon>
        <taxon>Entelegynae</taxon>
        <taxon>Araneoidea</taxon>
        <taxon>Araneidae</taxon>
        <taxon>Araneus</taxon>
    </lineage>
</organism>
<evidence type="ECO:0000256" key="1">
    <source>
        <dbReference type="SAM" id="MobiDB-lite"/>
    </source>
</evidence>
<dbReference type="EMBL" id="BGPR01002165">
    <property type="protein sequence ID" value="GBM68847.1"/>
    <property type="molecule type" value="Genomic_DNA"/>
</dbReference>
<dbReference type="Proteomes" id="UP000499080">
    <property type="component" value="Unassembled WGS sequence"/>
</dbReference>
<evidence type="ECO:0000313" key="2">
    <source>
        <dbReference type="EMBL" id="GBM68847.1"/>
    </source>
</evidence>
<feature type="region of interest" description="Disordered" evidence="1">
    <location>
        <begin position="1"/>
        <end position="20"/>
    </location>
</feature>
<accession>A0A4Y2HTT9</accession>
<name>A0A4Y2HTT9_ARAVE</name>
<feature type="compositionally biased region" description="Polar residues" evidence="1">
    <location>
        <begin position="1"/>
        <end position="11"/>
    </location>
</feature>
<evidence type="ECO:0000313" key="3">
    <source>
        <dbReference type="Proteomes" id="UP000499080"/>
    </source>
</evidence>
<proteinExistence type="predicted"/>
<protein>
    <submittedName>
        <fullName evidence="2">Uncharacterized protein</fullName>
    </submittedName>
</protein>
<keyword evidence="3" id="KW-1185">Reference proteome</keyword>
<sequence>MLTAYNAQNSPTKRDRSIATSNNSDAIATYINSDAIATSINSGVIAASNNSDAIATSNNLQHNSNQQHSNMQILDSVEDGAPTVISSTFEDILSRRLRQTPFVQKSKTRRKIDTNSAVITSKDFLNLVAVREQEIEKEAALKAQRIAAKGKKNCVIKK</sequence>
<gene>
    <name evidence="2" type="ORF">AVEN_189738_1</name>
</gene>
<dbReference type="AlphaFoldDB" id="A0A4Y2HTT9"/>